<dbReference type="AlphaFoldDB" id="A0A6M0CE62"/>
<evidence type="ECO:0000256" key="2">
    <source>
        <dbReference type="SAM" id="SignalP"/>
    </source>
</evidence>
<evidence type="ECO:0000313" key="3">
    <source>
        <dbReference type="EMBL" id="NER16116.1"/>
    </source>
</evidence>
<name>A0A6M0CE62_9FLAO</name>
<keyword evidence="1" id="KW-0812">Transmembrane</keyword>
<evidence type="ECO:0008006" key="5">
    <source>
        <dbReference type="Google" id="ProtNLM"/>
    </source>
</evidence>
<reference evidence="3 4" key="1">
    <citation type="submission" date="2020-01" db="EMBL/GenBank/DDBJ databases">
        <title>Spongiivirga citrea KCTC 32990T.</title>
        <authorList>
            <person name="Wang G."/>
        </authorList>
    </citation>
    <scope>NUCLEOTIDE SEQUENCE [LARGE SCALE GENOMIC DNA]</scope>
    <source>
        <strain evidence="3 4">KCTC 32990</strain>
    </source>
</reference>
<keyword evidence="1" id="KW-0472">Membrane</keyword>
<organism evidence="3 4">
    <name type="scientific">Spongiivirga citrea</name>
    <dbReference type="NCBI Taxonomy" id="1481457"/>
    <lineage>
        <taxon>Bacteria</taxon>
        <taxon>Pseudomonadati</taxon>
        <taxon>Bacteroidota</taxon>
        <taxon>Flavobacteriia</taxon>
        <taxon>Flavobacteriales</taxon>
        <taxon>Flavobacteriaceae</taxon>
        <taxon>Spongiivirga</taxon>
    </lineage>
</organism>
<keyword evidence="4" id="KW-1185">Reference proteome</keyword>
<accession>A0A6M0CE62</accession>
<proteinExistence type="predicted"/>
<keyword evidence="1" id="KW-1133">Transmembrane helix</keyword>
<feature type="signal peptide" evidence="2">
    <location>
        <begin position="1"/>
        <end position="22"/>
    </location>
</feature>
<feature type="chain" id="PRO_5026740484" description="CcmD family protein" evidence="2">
    <location>
        <begin position="23"/>
        <end position="104"/>
    </location>
</feature>
<feature type="transmembrane region" description="Helical" evidence="1">
    <location>
        <begin position="59"/>
        <end position="79"/>
    </location>
</feature>
<comment type="caution">
    <text evidence="3">The sequence shown here is derived from an EMBL/GenBank/DDBJ whole genome shotgun (WGS) entry which is preliminary data.</text>
</comment>
<evidence type="ECO:0000256" key="1">
    <source>
        <dbReference type="SAM" id="Phobius"/>
    </source>
</evidence>
<dbReference type="EMBL" id="JAABOQ010000001">
    <property type="protein sequence ID" value="NER16116.1"/>
    <property type="molecule type" value="Genomic_DNA"/>
</dbReference>
<dbReference type="Proteomes" id="UP000474296">
    <property type="component" value="Unassembled WGS sequence"/>
</dbReference>
<gene>
    <name evidence="3" type="ORF">GWK10_02785</name>
</gene>
<protein>
    <recommendedName>
        <fullName evidence="5">CcmD family protein</fullName>
    </recommendedName>
</protein>
<evidence type="ECO:0000313" key="4">
    <source>
        <dbReference type="Proteomes" id="UP000474296"/>
    </source>
</evidence>
<keyword evidence="2" id="KW-0732">Signal</keyword>
<dbReference type="RefSeq" id="WP_164029368.1">
    <property type="nucleotide sequence ID" value="NZ_JAABOQ010000001.1"/>
</dbReference>
<sequence length="104" mass="11652">MKRVFPLLLFVSSVLFPHLAEAKHNFLLLTLFSSPTASEAPQPTLFVQHAAKVASSNEITILLSSGVLVAISLLVYVIYRNKILNKKFHKLKKELYGETIKLES</sequence>